<sequence length="403" mass="42031">MTLCFLNPNVRGDTFYKHAMTVSNIAQAQAQCATTGAYLASFGSQADVTAAYAQLSNGDTSYLVGAMKSSKKFTWQYGPNMSQQIFSCQSITNFVSGVPNYINFAAGGFQQCDEDYICMGIQSGTTRFDTLEIGDVKGVICRQPPTTAAPTTTTTTHAPTTTTTSTKAPTSPPTTTTTTRAPTTSTTTIAPTTTTTRVSTTTESQSTSTQTSTTSVPTTTMISPSTGTTTDAPFSPVPTDASPAPPATMSTSTPATTTAIPFSLCPFPDEAQVYGAWHANGATVVNGTISSNDTSTMTPNATTGAVIFYINADVYFSAPQGRAIITIDLASVTRPHQFQWNVSSLSSIICLSPLAAMSTITTMGSDVVTLELTPPLSLTGIDTTVANLISITFDSNSVISVDG</sequence>
<feature type="region of interest" description="Disordered" evidence="1">
    <location>
        <begin position="143"/>
        <end position="255"/>
    </location>
</feature>
<dbReference type="Gene3D" id="3.10.100.10">
    <property type="entry name" value="Mannose-Binding Protein A, subunit A"/>
    <property type="match status" value="1"/>
</dbReference>
<dbReference type="InterPro" id="IPR016186">
    <property type="entry name" value="C-type_lectin-like/link_sf"/>
</dbReference>
<dbReference type="EMBL" id="CYKH01000545">
    <property type="protein sequence ID" value="CUG05726.1"/>
    <property type="molecule type" value="Genomic_DNA"/>
</dbReference>
<accession>A0A0S4ISC1</accession>
<name>A0A0S4ISC1_BODSA</name>
<evidence type="ECO:0000256" key="1">
    <source>
        <dbReference type="SAM" id="MobiDB-lite"/>
    </source>
</evidence>
<dbReference type="InterPro" id="IPR016187">
    <property type="entry name" value="CTDL_fold"/>
</dbReference>
<dbReference type="Proteomes" id="UP000051952">
    <property type="component" value="Unassembled WGS sequence"/>
</dbReference>
<dbReference type="VEuPathDB" id="TriTrypDB:BSAL_71285"/>
<feature type="compositionally biased region" description="Low complexity" evidence="1">
    <location>
        <begin position="144"/>
        <end position="230"/>
    </location>
</feature>
<feature type="compositionally biased region" description="Low complexity" evidence="1">
    <location>
        <begin position="237"/>
        <end position="255"/>
    </location>
</feature>
<gene>
    <name evidence="2" type="ORF">BSAL_71285</name>
</gene>
<dbReference type="SUPFAM" id="SSF56436">
    <property type="entry name" value="C-type lectin-like"/>
    <property type="match status" value="1"/>
</dbReference>
<dbReference type="AlphaFoldDB" id="A0A0S4ISC1"/>
<keyword evidence="3" id="KW-1185">Reference proteome</keyword>
<evidence type="ECO:0008006" key="4">
    <source>
        <dbReference type="Google" id="ProtNLM"/>
    </source>
</evidence>
<dbReference type="CDD" id="cd00037">
    <property type="entry name" value="CLECT"/>
    <property type="match status" value="1"/>
</dbReference>
<evidence type="ECO:0000313" key="2">
    <source>
        <dbReference type="EMBL" id="CUG05726.1"/>
    </source>
</evidence>
<protein>
    <recommendedName>
        <fullName evidence="4">C-type lectin domain-containing protein</fullName>
    </recommendedName>
</protein>
<proteinExistence type="predicted"/>
<evidence type="ECO:0000313" key="3">
    <source>
        <dbReference type="Proteomes" id="UP000051952"/>
    </source>
</evidence>
<organism evidence="2 3">
    <name type="scientific">Bodo saltans</name>
    <name type="common">Flagellated protozoan</name>
    <dbReference type="NCBI Taxonomy" id="75058"/>
    <lineage>
        <taxon>Eukaryota</taxon>
        <taxon>Discoba</taxon>
        <taxon>Euglenozoa</taxon>
        <taxon>Kinetoplastea</taxon>
        <taxon>Metakinetoplastina</taxon>
        <taxon>Eubodonida</taxon>
        <taxon>Bodonidae</taxon>
        <taxon>Bodo</taxon>
    </lineage>
</organism>
<reference evidence="3" key="1">
    <citation type="submission" date="2015-09" db="EMBL/GenBank/DDBJ databases">
        <authorList>
            <consortium name="Pathogen Informatics"/>
        </authorList>
    </citation>
    <scope>NUCLEOTIDE SEQUENCE [LARGE SCALE GENOMIC DNA]</scope>
    <source>
        <strain evidence="3">Lake Konstanz</strain>
    </source>
</reference>
<feature type="non-terminal residue" evidence="2">
    <location>
        <position position="403"/>
    </location>
</feature>